<sequence length="109" mass="11701">MTAPPAPDIAGLNGSIKVDTAIVGGGYTGLSAALHLAEAGANVALLESVDTSRREILGDAGKVTTIRNALRNVFNGLWWKNQRKQRLRKVALFRSAHDGLERELSYSNT</sequence>
<evidence type="ECO:0000313" key="3">
    <source>
        <dbReference type="EMBL" id="MBH5386174.1"/>
    </source>
</evidence>
<accession>A0ABS0NYU3</accession>
<protein>
    <submittedName>
        <fullName evidence="3">FAD-dependent oxidoreductase</fullName>
    </submittedName>
</protein>
<feature type="domain" description="FAD dependent oxidoreductase" evidence="2">
    <location>
        <begin position="19"/>
        <end position="50"/>
    </location>
</feature>
<dbReference type="Pfam" id="PF01266">
    <property type="entry name" value="DAO"/>
    <property type="match status" value="1"/>
</dbReference>
<dbReference type="Proteomes" id="UP001194539">
    <property type="component" value="Unassembled WGS sequence"/>
</dbReference>
<keyword evidence="1" id="KW-0560">Oxidoreductase</keyword>
<evidence type="ECO:0000313" key="4">
    <source>
        <dbReference type="Proteomes" id="UP001194539"/>
    </source>
</evidence>
<proteinExistence type="predicted"/>
<dbReference type="SUPFAM" id="SSF51905">
    <property type="entry name" value="FAD/NAD(P)-binding domain"/>
    <property type="match status" value="1"/>
</dbReference>
<comment type="caution">
    <text evidence="3">The sequence shown here is derived from an EMBL/GenBank/DDBJ whole genome shotgun (WGS) entry which is preliminary data.</text>
</comment>
<gene>
    <name evidence="3" type="ORF">H1B27_07720</name>
</gene>
<dbReference type="InterPro" id="IPR006076">
    <property type="entry name" value="FAD-dep_OxRdtase"/>
</dbReference>
<reference evidence="3 4" key="1">
    <citation type="submission" date="2020-07" db="EMBL/GenBank/DDBJ databases">
        <title>Bradyrhizobium diversity isolated from nodules of indigenous legumes of Western Australia.</title>
        <authorList>
            <person name="Klepa M.S."/>
        </authorList>
    </citation>
    <scope>NUCLEOTIDE SEQUENCE [LARGE SCALE GENOMIC DNA]</scope>
    <source>
        <strain evidence="3 4">CNPSo 4019</strain>
    </source>
</reference>
<dbReference type="EMBL" id="JACEGD010000006">
    <property type="protein sequence ID" value="MBH5386174.1"/>
    <property type="molecule type" value="Genomic_DNA"/>
</dbReference>
<dbReference type="InterPro" id="IPR036188">
    <property type="entry name" value="FAD/NAD-bd_sf"/>
</dbReference>
<evidence type="ECO:0000256" key="1">
    <source>
        <dbReference type="ARBA" id="ARBA00023002"/>
    </source>
</evidence>
<keyword evidence="4" id="KW-1185">Reference proteome</keyword>
<organism evidence="3 4">
    <name type="scientific">Bradyrhizobium diversitatis</name>
    <dbReference type="NCBI Taxonomy" id="2755406"/>
    <lineage>
        <taxon>Bacteria</taxon>
        <taxon>Pseudomonadati</taxon>
        <taxon>Pseudomonadota</taxon>
        <taxon>Alphaproteobacteria</taxon>
        <taxon>Hyphomicrobiales</taxon>
        <taxon>Nitrobacteraceae</taxon>
        <taxon>Bradyrhizobium</taxon>
    </lineage>
</organism>
<name>A0ABS0NYU3_9BRAD</name>
<dbReference type="Gene3D" id="3.50.50.60">
    <property type="entry name" value="FAD/NAD(P)-binding domain"/>
    <property type="match status" value="1"/>
</dbReference>
<evidence type="ECO:0000259" key="2">
    <source>
        <dbReference type="Pfam" id="PF01266"/>
    </source>
</evidence>